<protein>
    <submittedName>
        <fullName evidence="2">Uncharacterized protein</fullName>
    </submittedName>
</protein>
<dbReference type="WBParaSite" id="TMUE_3000013184.1">
    <property type="protein sequence ID" value="TMUE_3000013184.1"/>
    <property type="gene ID" value="WBGene00301809"/>
</dbReference>
<dbReference type="Proteomes" id="UP000046395">
    <property type="component" value="Unassembled WGS sequence"/>
</dbReference>
<dbReference type="AlphaFoldDB" id="A0A5S6R1K5"/>
<keyword evidence="1" id="KW-1185">Reference proteome</keyword>
<proteinExistence type="predicted"/>
<organism evidence="1 2">
    <name type="scientific">Trichuris muris</name>
    <name type="common">Mouse whipworm</name>
    <dbReference type="NCBI Taxonomy" id="70415"/>
    <lineage>
        <taxon>Eukaryota</taxon>
        <taxon>Metazoa</taxon>
        <taxon>Ecdysozoa</taxon>
        <taxon>Nematoda</taxon>
        <taxon>Enoplea</taxon>
        <taxon>Dorylaimia</taxon>
        <taxon>Trichinellida</taxon>
        <taxon>Trichuridae</taxon>
        <taxon>Trichuris</taxon>
    </lineage>
</organism>
<evidence type="ECO:0000313" key="2">
    <source>
        <dbReference type="WBParaSite" id="TMUE_3000013184.1"/>
    </source>
</evidence>
<accession>A0A5S6R1K5</accession>
<reference evidence="2" key="1">
    <citation type="submission" date="2019-12" db="UniProtKB">
        <authorList>
            <consortium name="WormBaseParasite"/>
        </authorList>
    </citation>
    <scope>IDENTIFICATION</scope>
</reference>
<evidence type="ECO:0000313" key="1">
    <source>
        <dbReference type="Proteomes" id="UP000046395"/>
    </source>
</evidence>
<name>A0A5S6R1K5_TRIMR</name>
<sequence length="92" mass="10428">MRGFIVKELTIKSKWAPTARDSDHPINERRLVIGASAAALFMYLRKTAAFNYALLVIGDGTTYHHELLLEKRIKNLSLALDFYQPLIPADVQ</sequence>